<evidence type="ECO:0000259" key="7">
    <source>
        <dbReference type="PROSITE" id="PS50850"/>
    </source>
</evidence>
<dbReference type="RefSeq" id="WP_119594825.1">
    <property type="nucleotide sequence ID" value="NZ_QXFM01000144.1"/>
</dbReference>
<evidence type="ECO:0000313" key="9">
    <source>
        <dbReference type="Proteomes" id="UP000265366"/>
    </source>
</evidence>
<evidence type="ECO:0000256" key="3">
    <source>
        <dbReference type="ARBA" id="ARBA00022692"/>
    </source>
</evidence>
<keyword evidence="5 6" id="KW-0472">Membrane</keyword>
<dbReference type="Pfam" id="PF07690">
    <property type="entry name" value="MFS_1"/>
    <property type="match status" value="1"/>
</dbReference>
<dbReference type="InterPro" id="IPR044770">
    <property type="entry name" value="MFS_spinster-like"/>
</dbReference>
<dbReference type="InterPro" id="IPR011701">
    <property type="entry name" value="MFS"/>
</dbReference>
<keyword evidence="9" id="KW-1185">Reference proteome</keyword>
<dbReference type="Gene3D" id="1.20.1250.20">
    <property type="entry name" value="MFS general substrate transporter like domains"/>
    <property type="match status" value="1"/>
</dbReference>
<reference evidence="8 9" key="1">
    <citation type="submission" date="2018-08" db="EMBL/GenBank/DDBJ databases">
        <title>Erythrobacter zhengii sp.nov., a bacterium isolated from deep-sea sediment.</title>
        <authorList>
            <person name="Fang C."/>
            <person name="Wu Y.-H."/>
            <person name="Sun C."/>
            <person name="Wang H."/>
            <person name="Cheng H."/>
            <person name="Meng F.-X."/>
            <person name="Wang C.-S."/>
            <person name="Xu X.-W."/>
        </authorList>
    </citation>
    <scope>NUCLEOTIDE SEQUENCE [LARGE SCALE GENOMIC DNA]</scope>
    <source>
        <strain evidence="8 9">CCTCC AB 2015396</strain>
    </source>
</reference>
<sequence>MNAADATGVDDARQPAAASGWSDFSHGPVRAWIVVLLLLCAYTVSLIDRQVLSLLVEPIKASLDISDTQISLLHGLAFAIFYTLFGVLIGRAVDRRNRRNIIVAGMTLWCLATVTCGLASSFTGLFVARMFVGVGEATLSPAAYSMIADYFPLEKRGRAISVFSMGVFAGSGLALIVGGAAIDATGGLAGTPIPYLGTFESWQLAFFAVGAPGLILAAIIMTVREPARREVSDEGVGVPETLAFFRRKGPALATMLIAFGANGLINFGLAGWAPTFFIRVFGYTAGEIGAVYGALLMICGSAGVWVGGWLADRLVRRFGKGSALVVMRTAALLMIPSLVLFGLSTTPTMALVALGFTCFVLGLPTGLAPVALYAITPNQFRGQVTALYLFAVTLIGMMLGSTLIALGTDYLFGSEDAVGKSLALVASCAAALSFVSLSISQRIQKRTDYA</sequence>
<protein>
    <submittedName>
        <fullName evidence="8">MFS transporter</fullName>
    </submittedName>
</protein>
<feature type="transmembrane region" description="Helical" evidence="6">
    <location>
        <begin position="202"/>
        <end position="223"/>
    </location>
</feature>
<evidence type="ECO:0000256" key="2">
    <source>
        <dbReference type="ARBA" id="ARBA00022448"/>
    </source>
</evidence>
<keyword evidence="4 6" id="KW-1133">Transmembrane helix</keyword>
<keyword evidence="3 6" id="KW-0812">Transmembrane</keyword>
<accession>A0A3A1P2X7</accession>
<organism evidence="8 9">
    <name type="scientific">Aurantiacibacter xanthus</name>
    <dbReference type="NCBI Taxonomy" id="1784712"/>
    <lineage>
        <taxon>Bacteria</taxon>
        <taxon>Pseudomonadati</taxon>
        <taxon>Pseudomonadota</taxon>
        <taxon>Alphaproteobacteria</taxon>
        <taxon>Sphingomonadales</taxon>
        <taxon>Erythrobacteraceae</taxon>
        <taxon>Aurantiacibacter</taxon>
    </lineage>
</organism>
<feature type="transmembrane region" description="Helical" evidence="6">
    <location>
        <begin position="70"/>
        <end position="89"/>
    </location>
</feature>
<evidence type="ECO:0000256" key="1">
    <source>
        <dbReference type="ARBA" id="ARBA00004141"/>
    </source>
</evidence>
<keyword evidence="2" id="KW-0813">Transport</keyword>
<feature type="transmembrane region" description="Helical" evidence="6">
    <location>
        <begin position="159"/>
        <end position="182"/>
    </location>
</feature>
<feature type="transmembrane region" description="Helical" evidence="6">
    <location>
        <begin position="290"/>
        <end position="311"/>
    </location>
</feature>
<dbReference type="InterPro" id="IPR020846">
    <property type="entry name" value="MFS_dom"/>
</dbReference>
<gene>
    <name evidence="8" type="ORF">D2V17_19610</name>
</gene>
<feature type="domain" description="Major facilitator superfamily (MFS) profile" evidence="7">
    <location>
        <begin position="34"/>
        <end position="444"/>
    </location>
</feature>
<dbReference type="PANTHER" id="PTHR23505">
    <property type="entry name" value="SPINSTER"/>
    <property type="match status" value="1"/>
</dbReference>
<feature type="transmembrane region" description="Helical" evidence="6">
    <location>
        <begin position="252"/>
        <end position="278"/>
    </location>
</feature>
<dbReference type="PANTHER" id="PTHR23505:SF79">
    <property type="entry name" value="PROTEIN SPINSTER"/>
    <property type="match status" value="1"/>
</dbReference>
<feature type="transmembrane region" description="Helical" evidence="6">
    <location>
        <begin position="323"/>
        <end position="343"/>
    </location>
</feature>
<dbReference type="GO" id="GO:0022857">
    <property type="term" value="F:transmembrane transporter activity"/>
    <property type="evidence" value="ECO:0007669"/>
    <property type="project" value="InterPro"/>
</dbReference>
<dbReference type="EMBL" id="QXFM01000144">
    <property type="protein sequence ID" value="RIV80063.1"/>
    <property type="molecule type" value="Genomic_DNA"/>
</dbReference>
<dbReference type="OrthoDB" id="7400989at2"/>
<feature type="transmembrane region" description="Helical" evidence="6">
    <location>
        <begin position="349"/>
        <end position="375"/>
    </location>
</feature>
<comment type="caution">
    <text evidence="8">The sequence shown here is derived from an EMBL/GenBank/DDBJ whole genome shotgun (WGS) entry which is preliminary data.</text>
</comment>
<dbReference type="SUPFAM" id="SSF103473">
    <property type="entry name" value="MFS general substrate transporter"/>
    <property type="match status" value="1"/>
</dbReference>
<evidence type="ECO:0000256" key="5">
    <source>
        <dbReference type="ARBA" id="ARBA00023136"/>
    </source>
</evidence>
<dbReference type="CDD" id="cd17328">
    <property type="entry name" value="MFS_spinster_like"/>
    <property type="match status" value="1"/>
</dbReference>
<name>A0A3A1P2X7_9SPHN</name>
<feature type="transmembrane region" description="Helical" evidence="6">
    <location>
        <begin position="418"/>
        <end position="439"/>
    </location>
</feature>
<evidence type="ECO:0000256" key="6">
    <source>
        <dbReference type="SAM" id="Phobius"/>
    </source>
</evidence>
<evidence type="ECO:0000256" key="4">
    <source>
        <dbReference type="ARBA" id="ARBA00022989"/>
    </source>
</evidence>
<feature type="transmembrane region" description="Helical" evidence="6">
    <location>
        <begin position="101"/>
        <end position="120"/>
    </location>
</feature>
<feature type="transmembrane region" description="Helical" evidence="6">
    <location>
        <begin position="387"/>
        <end position="406"/>
    </location>
</feature>
<dbReference type="GO" id="GO:0016020">
    <property type="term" value="C:membrane"/>
    <property type="evidence" value="ECO:0007669"/>
    <property type="project" value="UniProtKB-SubCell"/>
</dbReference>
<proteinExistence type="predicted"/>
<feature type="transmembrane region" description="Helical" evidence="6">
    <location>
        <begin position="126"/>
        <end position="147"/>
    </location>
</feature>
<dbReference type="AlphaFoldDB" id="A0A3A1P2X7"/>
<dbReference type="PROSITE" id="PS50850">
    <property type="entry name" value="MFS"/>
    <property type="match status" value="1"/>
</dbReference>
<dbReference type="InterPro" id="IPR036259">
    <property type="entry name" value="MFS_trans_sf"/>
</dbReference>
<feature type="transmembrane region" description="Helical" evidence="6">
    <location>
        <begin position="29"/>
        <end position="47"/>
    </location>
</feature>
<evidence type="ECO:0000313" key="8">
    <source>
        <dbReference type="EMBL" id="RIV80063.1"/>
    </source>
</evidence>
<comment type="subcellular location">
    <subcellularLocation>
        <location evidence="1">Membrane</location>
        <topology evidence="1">Multi-pass membrane protein</topology>
    </subcellularLocation>
</comment>
<dbReference type="Proteomes" id="UP000265366">
    <property type="component" value="Unassembled WGS sequence"/>
</dbReference>